<dbReference type="GO" id="GO:0003676">
    <property type="term" value="F:nucleic acid binding"/>
    <property type="evidence" value="ECO:0007669"/>
    <property type="project" value="InterPro"/>
</dbReference>
<dbReference type="STRING" id="676599.ARC20_06595"/>
<dbReference type="Pfam" id="PF00270">
    <property type="entry name" value="DEAD"/>
    <property type="match status" value="1"/>
</dbReference>
<keyword evidence="1" id="KW-0547">Nucleotide-binding</keyword>
<evidence type="ECO:0000256" key="3">
    <source>
        <dbReference type="SAM" id="Coils"/>
    </source>
</evidence>
<sequence length="2113" mass="234174">MQPLIVAEQVRQGVEDFLATTFPATTPGFETVMADFLATPGKLAQGPYVSIGLPFRKYAGKPVFDWLERGFVPHAHQARAFERLVGDAPKSTLIATGTGSGKTECFLYPVLEHCRQQRAAGKRGIKAILIYPMNALATDQASRLAKEILAREAFAGITAGLYVGDEPGEKSTTVRQLDDGRFTVITERDRLREEPPDILLTNYKMLDFLLIRARDSVLWRHNAPDTLRFLVVDELHTFDGAQGTDLACLIRRLKARLRTPPGALACVGTSATLGTDGQERLLAFAGDVFGEVFDDHAVIGEDRESVAEYLANDAVEFMRMPTAADYVRLTPGKRDASDYIAEQYALWFDVDDKVDVQDVQFQARLGAQLKQHVAFQNLLRDLHRLGGRAVALADLEDAIGGRLRDRSDAPADYPRRWLLSLLTLVSHAAASEDDSGRRRPFLSARVELWLRELRRMVASLSGQPRLVHSDDLAGSDTGVYLPLIHCRDCHAMGWGAVVSSTDRNRLKSDLQGFYTAFFGLDLGTRFLFPAMGETPIDPKQLERKQACSECGTLNPRDAQDCNHCGSKSLLAIDLAANQRQGRRNGAPFTKSHHDCPYCDGDRTLTIVGAQAASLASVSVGQLFGSPYNGDKKLIAFSDSVQDAAHRAGFFEARTWRLNLRPAMAQVIHEAVAKGAPLSLATLPGAFDKQWQSRLGEKDYIKTFLPPSIAWLRDYDKLLHEDVLPEGNYLQQLVRRGLTWAMLGEFAQDAHVGRTLPRTRTAAVVVDAEALAAAASAAAATWREKVDALRAVTDAEAKVFLQGLLARMRRVGAVWDEFLQAYARHGCNIFVYRANNPAEYAMLKTPRRPRFLSLLPYNDCDPVTGEDTGFYRDWAFKSLEGLARAALIEDSVLADVYRITLQALADVGVAEALESERQGTLVWGLRPQALHLLDAAAEWRCDTCRNAVMDHLEAGLDGTPCRRLACGGQYRLHADEVPMFYRELYLSADVQRIRAREHTGLLDRAMREQVEADFKNGKVNVLSATPTLEMGIDIGDLSAVLMCSVPPAQANYLQRAGRAGRKTGNAFMGTVAAGRPHDLYFWANPREMLAGHVDSPGVFLNASAVLERQLAAFSLDNWVRERGEAAKIPPRLGDVLSAVRNQTQSKFPHPWLDYLHQNQATLIDGFIELFRQGSTPLTMESEDYLRRFIEGGSTDTGSLPWKVLNRVFAVIRDVDDLKRRRTRVEAEIARIEGLDARGASDDEELQELKLEKAALTRLLAGIDSRDTLQFLTDEGLLPNYAFPEQGVLLHSVIIRDDKKVVASAEQRVLTFEYERPGASAITELAPESVFYAEGRKVTIEQVDVARDKPQKWRFCRSCSYSEPETSSEPLSACPRCADPMWSDAGRVQTMLRLSKVYARTYDSNSRIGDDADDRDRKFYVRQALLDVPPGAVRQAWAVEDDSFPFAFEFLERVQFREVNFGQQTGDGEPIQIAGNDTRKPGFRICAECGTLQRNRRREDAWKNHALYCSRRKEEMLAVQECVFLYREFDSEGIRLFLPESRFGGSDESVHSFIAALQMGLEQRFRGSVDHLRIARDVRLAQGEESPRQYLVIYDSVPGGTGYLKELMRDPAPLFEVLRLALVGLQGCSCVADENRDGCYRCLYGYHNSSERKHVSRRTAAGLLQEILGHQAELKPVATIGDVVAKNSLFDSELERRFIEALRRKPAGGAARLEVRDEVVRGKPGYLLQAGDRVWMVEPQVELGPDRGVVIPCKPDFVLWPQNIDGILPVAVFLDGWRFHKDRMGDDIAKRMAVARSGKFSVWSLTSDDITAALEPGGAVPETLWAQALPPSGTGRDSGPTYTLLDADALRSFHALTAFEQLHARIAGSMAATDDAMVRLAAVLSLRLGAQPLAAPTFQPLLDSQAVLALQAVKGFAWPKGADLGRCWMSEPGQIGLGVQMRRSELPQFAAKPGSRERQPLVVLCWADVPTLDDGQRRRFWQQWWHAANLLLPLANAWMSADSGALLGSLEAAPAYRKLGDMTPEWEAAMADALPEAQGVLQAAMEAAADCPNVGYELLDDADRVVAQAELAWPDLKVALLIDDVGRDVFEAAGWRVRVLDQGMGAGDLAGLLKQ</sequence>
<protein>
    <recommendedName>
        <fullName evidence="8">DEAD/DEAH box helicase</fullName>
    </recommendedName>
</protein>
<dbReference type="GO" id="GO:0036297">
    <property type="term" value="P:interstrand cross-link repair"/>
    <property type="evidence" value="ECO:0007669"/>
    <property type="project" value="TreeGrafter"/>
</dbReference>
<dbReference type="InterPro" id="IPR018973">
    <property type="entry name" value="MZB"/>
</dbReference>
<evidence type="ECO:0000256" key="2">
    <source>
        <dbReference type="ARBA" id="ARBA00022840"/>
    </source>
</evidence>
<dbReference type="PROSITE" id="PS51192">
    <property type="entry name" value="HELICASE_ATP_BIND_1"/>
    <property type="match status" value="1"/>
</dbReference>
<reference evidence="6 7" key="1">
    <citation type="submission" date="2015-10" db="EMBL/GenBank/DDBJ databases">
        <title>Genome sequencing and analysis of members of genus Stenotrophomonas.</title>
        <authorList>
            <person name="Patil P.P."/>
            <person name="Midha S."/>
            <person name="Patil P.B."/>
        </authorList>
    </citation>
    <scope>NUCLEOTIDE SEQUENCE [LARGE SCALE GENOMIC DNA]</scope>
    <source>
        <strain evidence="6 7">JCM 16536</strain>
    </source>
</reference>
<dbReference type="SUPFAM" id="SSF52540">
    <property type="entry name" value="P-loop containing nucleoside triphosphate hydrolases"/>
    <property type="match status" value="2"/>
</dbReference>
<dbReference type="Pfam" id="PF09369">
    <property type="entry name" value="MZB"/>
    <property type="match status" value="1"/>
</dbReference>
<evidence type="ECO:0008006" key="8">
    <source>
        <dbReference type="Google" id="ProtNLM"/>
    </source>
</evidence>
<feature type="coiled-coil region" evidence="3">
    <location>
        <begin position="1213"/>
        <end position="1264"/>
    </location>
</feature>
<dbReference type="InterPro" id="IPR011545">
    <property type="entry name" value="DEAD/DEAH_box_helicase_dom"/>
</dbReference>
<evidence type="ECO:0000256" key="1">
    <source>
        <dbReference type="ARBA" id="ARBA00022741"/>
    </source>
</evidence>
<dbReference type="PANTHER" id="PTHR47957">
    <property type="entry name" value="ATP-DEPENDENT HELICASE HRQ1"/>
    <property type="match status" value="1"/>
</dbReference>
<evidence type="ECO:0000313" key="6">
    <source>
        <dbReference type="EMBL" id="KRG46062.1"/>
    </source>
</evidence>
<accession>A0A0R0AWD3</accession>
<comment type="caution">
    <text evidence="6">The sequence shown here is derived from an EMBL/GenBank/DDBJ whole genome shotgun (WGS) entry which is preliminary data.</text>
</comment>
<dbReference type="GO" id="GO:0005524">
    <property type="term" value="F:ATP binding"/>
    <property type="evidence" value="ECO:0007669"/>
    <property type="project" value="UniProtKB-KW"/>
</dbReference>
<dbReference type="RefSeq" id="WP_057645532.1">
    <property type="nucleotide sequence ID" value="NZ_LLXU01000058.1"/>
</dbReference>
<dbReference type="OrthoDB" id="9815222at2"/>
<dbReference type="InterPro" id="IPR014001">
    <property type="entry name" value="Helicase_ATP-bd"/>
</dbReference>
<evidence type="ECO:0000259" key="5">
    <source>
        <dbReference type="PROSITE" id="PS51194"/>
    </source>
</evidence>
<dbReference type="Pfam" id="PF00271">
    <property type="entry name" value="Helicase_C"/>
    <property type="match status" value="1"/>
</dbReference>
<dbReference type="InterPro" id="IPR027417">
    <property type="entry name" value="P-loop_NTPase"/>
</dbReference>
<gene>
    <name evidence="6" type="ORF">ARC20_06595</name>
</gene>
<dbReference type="PANTHER" id="PTHR47957:SF3">
    <property type="entry name" value="ATP-DEPENDENT HELICASE HRQ1"/>
    <property type="match status" value="1"/>
</dbReference>
<proteinExistence type="predicted"/>
<dbReference type="GO" id="GO:0043138">
    <property type="term" value="F:3'-5' DNA helicase activity"/>
    <property type="evidence" value="ECO:0007669"/>
    <property type="project" value="TreeGrafter"/>
</dbReference>
<dbReference type="InterPro" id="IPR001650">
    <property type="entry name" value="Helicase_C-like"/>
</dbReference>
<name>A0A0R0AWD3_9GAMM</name>
<keyword evidence="2" id="KW-0067">ATP-binding</keyword>
<organism evidence="6 7">
    <name type="scientific">Stenotrophomonas panacihumi</name>
    <dbReference type="NCBI Taxonomy" id="676599"/>
    <lineage>
        <taxon>Bacteria</taxon>
        <taxon>Pseudomonadati</taxon>
        <taxon>Pseudomonadota</taxon>
        <taxon>Gammaproteobacteria</taxon>
        <taxon>Lysobacterales</taxon>
        <taxon>Lysobacteraceae</taxon>
        <taxon>Stenotrophomonas</taxon>
    </lineage>
</organism>
<evidence type="ECO:0000259" key="4">
    <source>
        <dbReference type="PROSITE" id="PS51192"/>
    </source>
</evidence>
<dbReference type="Gene3D" id="3.40.50.300">
    <property type="entry name" value="P-loop containing nucleotide triphosphate hydrolases"/>
    <property type="match status" value="2"/>
</dbReference>
<dbReference type="SMART" id="SM00487">
    <property type="entry name" value="DEXDc"/>
    <property type="match status" value="1"/>
</dbReference>
<feature type="domain" description="Helicase ATP-binding" evidence="4">
    <location>
        <begin position="83"/>
        <end position="291"/>
    </location>
</feature>
<dbReference type="Proteomes" id="UP000051802">
    <property type="component" value="Unassembled WGS sequence"/>
</dbReference>
<dbReference type="SMART" id="SM00490">
    <property type="entry name" value="HELICc"/>
    <property type="match status" value="1"/>
</dbReference>
<keyword evidence="7" id="KW-1185">Reference proteome</keyword>
<evidence type="ECO:0000313" key="7">
    <source>
        <dbReference type="Proteomes" id="UP000051802"/>
    </source>
</evidence>
<dbReference type="GO" id="GO:0006289">
    <property type="term" value="P:nucleotide-excision repair"/>
    <property type="evidence" value="ECO:0007669"/>
    <property type="project" value="TreeGrafter"/>
</dbReference>
<dbReference type="EMBL" id="LLXU01000058">
    <property type="protein sequence ID" value="KRG46062.1"/>
    <property type="molecule type" value="Genomic_DNA"/>
</dbReference>
<dbReference type="PROSITE" id="PS51194">
    <property type="entry name" value="HELICASE_CTER"/>
    <property type="match status" value="1"/>
</dbReference>
<feature type="domain" description="Helicase C-terminal" evidence="5">
    <location>
        <begin position="950"/>
        <end position="1105"/>
    </location>
</feature>
<keyword evidence="3" id="KW-0175">Coiled coil</keyword>